<gene>
    <name evidence="1" type="ORF">V9T40_006853</name>
</gene>
<sequence length="276" mass="31400">MDELPVILAVGINDSKPEYLIKSILESDGQSNSESIEDPSSYCWEISNKYYSAKVHFEVCSLADVNVSNLSSLIEAVIIYFDFVSETFLNQLNQLNNTLKNTKPAVQLIVCSSEVSESHKNCVEDWCIRNKYELVELKPKIDAEDCETDFEECYGIDRVKEILSSHQWPNLVMKGKSSNAISESFSLLQNLEILENGTKSCEDGPSDYPNDEFELEESLNDMEQLSTLFKDLQTMKQDISSLPTDEKFKQAEKVVKTFWRAMHGDSDEFSESDDET</sequence>
<dbReference type="Proteomes" id="UP001367676">
    <property type="component" value="Unassembled WGS sequence"/>
</dbReference>
<protein>
    <recommendedName>
        <fullName evidence="3">Alpha-and gamma-adaptin-binding protein p34</fullName>
    </recommendedName>
</protein>
<accession>A0AAN9U0G5</accession>
<dbReference type="Gene3D" id="3.40.50.11960">
    <property type="match status" value="1"/>
</dbReference>
<evidence type="ECO:0008006" key="3">
    <source>
        <dbReference type="Google" id="ProtNLM"/>
    </source>
</evidence>
<dbReference type="PANTHER" id="PTHR14659:SF1">
    <property type="entry name" value="ALPHA- AND GAMMA-ADAPTIN-BINDING PROTEIN P34"/>
    <property type="match status" value="1"/>
</dbReference>
<keyword evidence="2" id="KW-1185">Reference proteome</keyword>
<dbReference type="AlphaFoldDB" id="A0AAN9U0G5"/>
<evidence type="ECO:0000313" key="2">
    <source>
        <dbReference type="Proteomes" id="UP001367676"/>
    </source>
</evidence>
<name>A0AAN9U0G5_9HEMI</name>
<comment type="caution">
    <text evidence="1">The sequence shown here is derived from an EMBL/GenBank/DDBJ whole genome shotgun (WGS) entry which is preliminary data.</text>
</comment>
<evidence type="ECO:0000313" key="1">
    <source>
        <dbReference type="EMBL" id="KAK7602879.1"/>
    </source>
</evidence>
<dbReference type="EMBL" id="JBBCAQ010000007">
    <property type="protein sequence ID" value="KAK7602879.1"/>
    <property type="molecule type" value="Genomic_DNA"/>
</dbReference>
<organism evidence="1 2">
    <name type="scientific">Parthenolecanium corni</name>
    <dbReference type="NCBI Taxonomy" id="536013"/>
    <lineage>
        <taxon>Eukaryota</taxon>
        <taxon>Metazoa</taxon>
        <taxon>Ecdysozoa</taxon>
        <taxon>Arthropoda</taxon>
        <taxon>Hexapoda</taxon>
        <taxon>Insecta</taxon>
        <taxon>Pterygota</taxon>
        <taxon>Neoptera</taxon>
        <taxon>Paraneoptera</taxon>
        <taxon>Hemiptera</taxon>
        <taxon>Sternorrhyncha</taxon>
        <taxon>Coccoidea</taxon>
        <taxon>Coccidae</taxon>
        <taxon>Parthenolecanium</taxon>
    </lineage>
</organism>
<dbReference type="InterPro" id="IPR019341">
    <property type="entry name" value="Alpha/Gamma-adaptin-bd_p34"/>
</dbReference>
<reference evidence="1 2" key="1">
    <citation type="submission" date="2024-03" db="EMBL/GenBank/DDBJ databases">
        <title>Adaptation during the transition from Ophiocordyceps entomopathogen to insect associate is accompanied by gene loss and intensified selection.</title>
        <authorList>
            <person name="Ward C.M."/>
            <person name="Onetto C.A."/>
            <person name="Borneman A.R."/>
        </authorList>
    </citation>
    <scope>NUCLEOTIDE SEQUENCE [LARGE SCALE GENOMIC DNA]</scope>
    <source>
        <strain evidence="1">AWRI1</strain>
        <tissue evidence="1">Single Adult Female</tissue>
    </source>
</reference>
<proteinExistence type="predicted"/>
<dbReference type="Pfam" id="PF10199">
    <property type="entry name" value="Adaptin_binding"/>
    <property type="match status" value="1"/>
</dbReference>
<dbReference type="PANTHER" id="PTHR14659">
    <property type="entry name" value="ALPHA- AND GAMMA-ADAPTIN-BINDING PROTEIN P34"/>
    <property type="match status" value="1"/>
</dbReference>